<dbReference type="GO" id="GO:0050661">
    <property type="term" value="F:NADP binding"/>
    <property type="evidence" value="ECO:0007669"/>
    <property type="project" value="UniProtKB-UniRule"/>
</dbReference>
<evidence type="ECO:0000256" key="4">
    <source>
        <dbReference type="ARBA" id="ARBA00023002"/>
    </source>
</evidence>
<dbReference type="PRINTS" id="PR00368">
    <property type="entry name" value="FADPNR"/>
</dbReference>
<comment type="caution">
    <text evidence="7">The sequence shown here is derived from an EMBL/GenBank/DDBJ whole genome shotgun (WGS) entry which is preliminary data.</text>
</comment>
<feature type="binding site" evidence="5">
    <location>
        <position position="47"/>
    </location>
    <ligand>
        <name>FAD</name>
        <dbReference type="ChEBI" id="CHEBI:57692"/>
    </ligand>
</feature>
<reference evidence="7 8" key="1">
    <citation type="submission" date="2020-08" db="EMBL/GenBank/DDBJ databases">
        <title>Genomic Encyclopedia of Type Strains, Phase IV (KMG-IV): sequencing the most valuable type-strain genomes for metagenomic binning, comparative biology and taxonomic classification.</title>
        <authorList>
            <person name="Goeker M."/>
        </authorList>
    </citation>
    <scope>NUCLEOTIDE SEQUENCE [LARGE SCALE GENOMIC DNA]</scope>
    <source>
        <strain evidence="7 8">DSM 21458</strain>
    </source>
</reference>
<evidence type="ECO:0000256" key="1">
    <source>
        <dbReference type="ARBA" id="ARBA00022630"/>
    </source>
</evidence>
<keyword evidence="3 5" id="KW-0521">NADP</keyword>
<dbReference type="InterPro" id="IPR050097">
    <property type="entry name" value="Ferredoxin-NADP_redctase_2"/>
</dbReference>
<dbReference type="Pfam" id="PF07992">
    <property type="entry name" value="Pyr_redox_2"/>
    <property type="match status" value="1"/>
</dbReference>
<dbReference type="GO" id="GO:0050660">
    <property type="term" value="F:flavin adenine dinucleotide binding"/>
    <property type="evidence" value="ECO:0007669"/>
    <property type="project" value="UniProtKB-UniRule"/>
</dbReference>
<feature type="binding site" evidence="5">
    <location>
        <position position="92"/>
    </location>
    <ligand>
        <name>FAD</name>
        <dbReference type="ChEBI" id="CHEBI:57692"/>
    </ligand>
</feature>
<comment type="similarity">
    <text evidence="5">Belongs to the ferredoxin--NADP reductase type 2 family.</text>
</comment>
<evidence type="ECO:0000256" key="3">
    <source>
        <dbReference type="ARBA" id="ARBA00022857"/>
    </source>
</evidence>
<dbReference type="PRINTS" id="PR00469">
    <property type="entry name" value="PNDRDTASEII"/>
</dbReference>
<dbReference type="InterPro" id="IPR022890">
    <property type="entry name" value="Fd--NADP_Rdtase_type_2"/>
</dbReference>
<keyword evidence="2 5" id="KW-0274">FAD</keyword>
<accession>A0A841HWN0</accession>
<comment type="cofactor">
    <cofactor evidence="5">
        <name>FAD</name>
        <dbReference type="ChEBI" id="CHEBI:57692"/>
    </cofactor>
    <text evidence="5">Binds 1 FAD per subunit.</text>
</comment>
<protein>
    <recommendedName>
        <fullName evidence="5">Ferredoxin--NADP reductase</fullName>
        <shortName evidence="5">FNR</shortName>
        <shortName evidence="5">Fd-NADP(+) reductase</shortName>
        <ecNumber evidence="5">1.18.1.2</ecNumber>
    </recommendedName>
</protein>
<keyword evidence="8" id="KW-1185">Reference proteome</keyword>
<dbReference type="InterPro" id="IPR036188">
    <property type="entry name" value="FAD/NAD-bd_sf"/>
</dbReference>
<evidence type="ECO:0000256" key="2">
    <source>
        <dbReference type="ARBA" id="ARBA00022827"/>
    </source>
</evidence>
<evidence type="ECO:0000259" key="6">
    <source>
        <dbReference type="Pfam" id="PF07992"/>
    </source>
</evidence>
<keyword evidence="4 5" id="KW-0560">Oxidoreductase</keyword>
<feature type="binding site" evidence="5">
    <location>
        <position position="329"/>
    </location>
    <ligand>
        <name>FAD</name>
        <dbReference type="ChEBI" id="CHEBI:57692"/>
    </ligand>
</feature>
<organism evidence="7 8">
    <name type="scientific">Deinobacterium chartae</name>
    <dbReference type="NCBI Taxonomy" id="521158"/>
    <lineage>
        <taxon>Bacteria</taxon>
        <taxon>Thermotogati</taxon>
        <taxon>Deinococcota</taxon>
        <taxon>Deinococci</taxon>
        <taxon>Deinococcales</taxon>
        <taxon>Deinococcaceae</taxon>
        <taxon>Deinobacterium</taxon>
    </lineage>
</organism>
<proteinExistence type="inferred from homology"/>
<feature type="domain" description="FAD/NAD(P)-binding" evidence="6">
    <location>
        <begin position="11"/>
        <end position="307"/>
    </location>
</feature>
<comment type="subunit">
    <text evidence="5">Homodimer.</text>
</comment>
<dbReference type="AlphaFoldDB" id="A0A841HWN0"/>
<dbReference type="Proteomes" id="UP000569951">
    <property type="component" value="Unassembled WGS sequence"/>
</dbReference>
<keyword evidence="1 5" id="KW-0285">Flavoprotein</keyword>
<comment type="catalytic activity">
    <reaction evidence="5">
        <text>2 reduced [2Fe-2S]-[ferredoxin] + NADP(+) + H(+) = 2 oxidized [2Fe-2S]-[ferredoxin] + NADPH</text>
        <dbReference type="Rhea" id="RHEA:20125"/>
        <dbReference type="Rhea" id="RHEA-COMP:10000"/>
        <dbReference type="Rhea" id="RHEA-COMP:10001"/>
        <dbReference type="ChEBI" id="CHEBI:15378"/>
        <dbReference type="ChEBI" id="CHEBI:33737"/>
        <dbReference type="ChEBI" id="CHEBI:33738"/>
        <dbReference type="ChEBI" id="CHEBI:57783"/>
        <dbReference type="ChEBI" id="CHEBI:58349"/>
        <dbReference type="EC" id="1.18.1.2"/>
    </reaction>
</comment>
<dbReference type="GO" id="GO:0004324">
    <property type="term" value="F:ferredoxin-NADP+ reductase activity"/>
    <property type="evidence" value="ECO:0007669"/>
    <property type="project" value="UniProtKB-UniRule"/>
</dbReference>
<dbReference type="RefSeq" id="WP_183984504.1">
    <property type="nucleotide sequence ID" value="NZ_JACHHG010000002.1"/>
</dbReference>
<dbReference type="EMBL" id="JACHHG010000002">
    <property type="protein sequence ID" value="MBB6097263.1"/>
    <property type="molecule type" value="Genomic_DNA"/>
</dbReference>
<evidence type="ECO:0000313" key="7">
    <source>
        <dbReference type="EMBL" id="MBB6097263.1"/>
    </source>
</evidence>
<dbReference type="SUPFAM" id="SSF51905">
    <property type="entry name" value="FAD/NAD(P)-binding domain"/>
    <property type="match status" value="1"/>
</dbReference>
<dbReference type="PANTHER" id="PTHR48105">
    <property type="entry name" value="THIOREDOXIN REDUCTASE 1-RELATED-RELATED"/>
    <property type="match status" value="1"/>
</dbReference>
<dbReference type="Gene3D" id="3.50.50.60">
    <property type="entry name" value="FAD/NAD(P)-binding domain"/>
    <property type="match status" value="2"/>
</dbReference>
<dbReference type="EC" id="1.18.1.2" evidence="5"/>
<feature type="binding site" evidence="5">
    <location>
        <position position="290"/>
    </location>
    <ligand>
        <name>FAD</name>
        <dbReference type="ChEBI" id="CHEBI:57692"/>
    </ligand>
</feature>
<evidence type="ECO:0000256" key="5">
    <source>
        <dbReference type="HAMAP-Rule" id="MF_01685"/>
    </source>
</evidence>
<evidence type="ECO:0000313" key="8">
    <source>
        <dbReference type="Proteomes" id="UP000569951"/>
    </source>
</evidence>
<gene>
    <name evidence="7" type="ORF">HNR42_000677</name>
</gene>
<comment type="caution">
    <text evidence="5">Lacks conserved residue(s) required for the propagation of feature annotation.</text>
</comment>
<feature type="binding site" evidence="5">
    <location>
        <position position="126"/>
    </location>
    <ligand>
        <name>FAD</name>
        <dbReference type="ChEBI" id="CHEBI:57692"/>
    </ligand>
</feature>
<dbReference type="InterPro" id="IPR023753">
    <property type="entry name" value="FAD/NAD-binding_dom"/>
</dbReference>
<sequence>MSEQATNGTSDVLVIGAGPAGLHAAFYCGMRGLSVRVLDALPRTGGQLTALYPEKPIFDVAGLPQVQASRLVAELEEQLRPFSPLYALGERVLHLEGSEGAFVAVSATGRRYAARAVIVASGMGALEARRPQVPGAELFANHILTHLEAPAQLAGRRVLVFGGGEEAACTALALRGVAASVTLLHRRPHLTLSPATRAALQAATAAGELALRVPAELVALEGEERLERIRVLDTRSRLEESLAVDTLISKFSYVSRLDPAGSWGLAVEGGSLRVDARQETSRPGVFAVGDCAATGGLKLISVGFAQAATAANVIASRLTGGRVAPGHSSERDPAFRQA</sequence>
<feature type="binding site" evidence="5">
    <location>
        <position position="52"/>
    </location>
    <ligand>
        <name>FAD</name>
        <dbReference type="ChEBI" id="CHEBI:57692"/>
    </ligand>
</feature>
<dbReference type="HAMAP" id="MF_01685">
    <property type="entry name" value="FENR2"/>
    <property type="match status" value="1"/>
</dbReference>
<feature type="binding site" evidence="5">
    <location>
        <position position="39"/>
    </location>
    <ligand>
        <name>FAD</name>
        <dbReference type="ChEBI" id="CHEBI:57692"/>
    </ligand>
</feature>
<name>A0A841HWN0_9DEIO</name>